<dbReference type="InterPro" id="IPR000719">
    <property type="entry name" value="Prot_kinase_dom"/>
</dbReference>
<dbReference type="AlphaFoldDB" id="A0A426TTZ8"/>
<evidence type="ECO:0000313" key="9">
    <source>
        <dbReference type="Proteomes" id="UP000280307"/>
    </source>
</evidence>
<dbReference type="GO" id="GO:0004674">
    <property type="term" value="F:protein serine/threonine kinase activity"/>
    <property type="evidence" value="ECO:0007669"/>
    <property type="project" value="UniProtKB-KW"/>
</dbReference>
<keyword evidence="4 8" id="KW-0418">Kinase</keyword>
<dbReference type="Pfam" id="PF00069">
    <property type="entry name" value="Pkinase"/>
    <property type="match status" value="1"/>
</dbReference>
<dbReference type="SUPFAM" id="SSF56112">
    <property type="entry name" value="Protein kinase-like (PK-like)"/>
    <property type="match status" value="1"/>
</dbReference>
<dbReference type="Proteomes" id="UP000280307">
    <property type="component" value="Unassembled WGS sequence"/>
</dbReference>
<dbReference type="Gene3D" id="1.10.510.10">
    <property type="entry name" value="Transferase(Phosphotransferase) domain 1"/>
    <property type="match status" value="1"/>
</dbReference>
<dbReference type="PANTHER" id="PTHR43289">
    <property type="entry name" value="MITOGEN-ACTIVATED PROTEIN KINASE KINASE KINASE 20-RELATED"/>
    <property type="match status" value="1"/>
</dbReference>
<dbReference type="PANTHER" id="PTHR43289:SF6">
    <property type="entry name" value="SERINE_THREONINE-PROTEIN KINASE NEKL-3"/>
    <property type="match status" value="1"/>
</dbReference>
<evidence type="ECO:0000256" key="2">
    <source>
        <dbReference type="ARBA" id="ARBA00022679"/>
    </source>
</evidence>
<reference evidence="8 9" key="1">
    <citation type="submission" date="2018-12" db="EMBL/GenBank/DDBJ databases">
        <title>Genome Sequence of Candidatus Viridilinea halotolerans isolated from saline sulfide-rich spring.</title>
        <authorList>
            <person name="Grouzdev D.S."/>
            <person name="Burganskaya E.I."/>
            <person name="Krutkina M.S."/>
            <person name="Sukhacheva M.V."/>
            <person name="Gorlenko V.M."/>
        </authorList>
    </citation>
    <scope>NUCLEOTIDE SEQUENCE [LARGE SCALE GENOMIC DNA]</scope>
    <source>
        <strain evidence="8">Chok-6</strain>
    </source>
</reference>
<sequence length="294" mass="31466">MLAPDTLLRERYRITYVVDQQPDGLVYRAFDSETTRRVLLCALSQPAAFALGDVGVLATQVVAARGPRLLALDNHFAHEDCYYLVCGDPEGHDLERVARGRGSPLPEAEVLGLVAQLCATVAQLHQHAPPLLLGDLRPSDLWSDDEQRLWLTPFALVRRSRLAGSPYCAPELTTAEDEPTPASDVYALGALCYQLLTGWAPPAAEQRAVGVPLNPPRTLNAHISALVERVVLRSLAPEPSQRYPQVHALHAALTSPQHSDGVSATSSPLTSPPPASPPPASPPLASPPPASPSP</sequence>
<accession>A0A426TTZ8</accession>
<keyword evidence="8" id="KW-0723">Serine/threonine-protein kinase</keyword>
<evidence type="ECO:0000256" key="1">
    <source>
        <dbReference type="ARBA" id="ARBA00012513"/>
    </source>
</evidence>
<dbReference type="InterPro" id="IPR011009">
    <property type="entry name" value="Kinase-like_dom_sf"/>
</dbReference>
<evidence type="ECO:0000259" key="7">
    <source>
        <dbReference type="PROSITE" id="PS50011"/>
    </source>
</evidence>
<evidence type="ECO:0000256" key="5">
    <source>
        <dbReference type="ARBA" id="ARBA00022840"/>
    </source>
</evidence>
<evidence type="ECO:0000256" key="4">
    <source>
        <dbReference type="ARBA" id="ARBA00022777"/>
    </source>
</evidence>
<comment type="caution">
    <text evidence="8">The sequence shown here is derived from an EMBL/GenBank/DDBJ whole genome shotgun (WGS) entry which is preliminary data.</text>
</comment>
<evidence type="ECO:0000256" key="3">
    <source>
        <dbReference type="ARBA" id="ARBA00022741"/>
    </source>
</evidence>
<dbReference type="EMBL" id="RSAS01000724">
    <property type="protein sequence ID" value="RRR68390.1"/>
    <property type="molecule type" value="Genomic_DNA"/>
</dbReference>
<keyword evidence="5" id="KW-0067">ATP-binding</keyword>
<evidence type="ECO:0000313" key="8">
    <source>
        <dbReference type="EMBL" id="RRR68390.1"/>
    </source>
</evidence>
<gene>
    <name evidence="8" type="ORF">EI684_17680</name>
</gene>
<keyword evidence="3" id="KW-0547">Nucleotide-binding</keyword>
<feature type="compositionally biased region" description="Pro residues" evidence="6">
    <location>
        <begin position="270"/>
        <end position="294"/>
    </location>
</feature>
<dbReference type="PROSITE" id="PS50011">
    <property type="entry name" value="PROTEIN_KINASE_DOM"/>
    <property type="match status" value="1"/>
</dbReference>
<protein>
    <recommendedName>
        <fullName evidence="1">non-specific serine/threonine protein kinase</fullName>
        <ecNumber evidence="1">2.7.11.1</ecNumber>
    </recommendedName>
</protein>
<dbReference type="SMART" id="SM00220">
    <property type="entry name" value="S_TKc"/>
    <property type="match status" value="1"/>
</dbReference>
<organism evidence="8 9">
    <name type="scientific">Candidatus Viridilinea halotolerans</name>
    <dbReference type="NCBI Taxonomy" id="2491704"/>
    <lineage>
        <taxon>Bacteria</taxon>
        <taxon>Bacillati</taxon>
        <taxon>Chloroflexota</taxon>
        <taxon>Chloroflexia</taxon>
        <taxon>Chloroflexales</taxon>
        <taxon>Chloroflexineae</taxon>
        <taxon>Oscillochloridaceae</taxon>
        <taxon>Candidatus Viridilinea</taxon>
    </lineage>
</organism>
<feature type="region of interest" description="Disordered" evidence="6">
    <location>
        <begin position="252"/>
        <end position="294"/>
    </location>
</feature>
<dbReference type="EC" id="2.7.11.1" evidence="1"/>
<name>A0A426TTZ8_9CHLR</name>
<evidence type="ECO:0000256" key="6">
    <source>
        <dbReference type="SAM" id="MobiDB-lite"/>
    </source>
</evidence>
<feature type="non-terminal residue" evidence="8">
    <location>
        <position position="294"/>
    </location>
</feature>
<feature type="domain" description="Protein kinase" evidence="7">
    <location>
        <begin position="12"/>
        <end position="253"/>
    </location>
</feature>
<dbReference type="GO" id="GO:0005524">
    <property type="term" value="F:ATP binding"/>
    <property type="evidence" value="ECO:0007669"/>
    <property type="project" value="UniProtKB-KW"/>
</dbReference>
<proteinExistence type="predicted"/>
<keyword evidence="2" id="KW-0808">Transferase</keyword>